<comment type="similarity">
    <text evidence="2">Belongs to the SPIN/STSY family.</text>
</comment>
<evidence type="ECO:0000313" key="7">
    <source>
        <dbReference type="Proteomes" id="UP000544127"/>
    </source>
</evidence>
<dbReference type="EMBL" id="VZRI01003821">
    <property type="protein sequence ID" value="NWU91964.1"/>
    <property type="molecule type" value="Genomic_DNA"/>
</dbReference>
<name>A0A7K6APT7_UPUEP</name>
<dbReference type="Proteomes" id="UP000544127">
    <property type="component" value="Unassembled WGS sequence"/>
</dbReference>
<dbReference type="OrthoDB" id="9944558at2759"/>
<feature type="compositionally biased region" description="Basic residues" evidence="5">
    <location>
        <begin position="10"/>
        <end position="20"/>
    </location>
</feature>
<comment type="function">
    <text evidence="4">May play a role in mitosis.</text>
</comment>
<feature type="region of interest" description="Disordered" evidence="5">
    <location>
        <begin position="1"/>
        <end position="27"/>
    </location>
</feature>
<evidence type="ECO:0000256" key="5">
    <source>
        <dbReference type="SAM" id="MobiDB-lite"/>
    </source>
</evidence>
<accession>A0A7K6APT7</accession>
<reference evidence="6 7" key="1">
    <citation type="submission" date="2019-09" db="EMBL/GenBank/DDBJ databases">
        <title>Bird 10,000 Genomes (B10K) Project - Family phase.</title>
        <authorList>
            <person name="Zhang G."/>
        </authorList>
    </citation>
    <scope>NUCLEOTIDE SEQUENCE [LARGE SCALE GENOMIC DNA]</scope>
    <source>
        <strain evidence="6">B10K-DU-012-37</strain>
    </source>
</reference>
<keyword evidence="3" id="KW-0131">Cell cycle</keyword>
<evidence type="ECO:0000256" key="3">
    <source>
        <dbReference type="ARBA" id="ARBA00023306"/>
    </source>
</evidence>
<dbReference type="FunFam" id="2.80.10.70:FF:000001">
    <property type="entry name" value="Spindlin 1"/>
    <property type="match status" value="1"/>
</dbReference>
<keyword evidence="7" id="KW-1185">Reference proteome</keyword>
<dbReference type="PANTHER" id="PTHR10405">
    <property type="entry name" value="SPINDLIN"/>
    <property type="match status" value="1"/>
</dbReference>
<organism evidence="6 7">
    <name type="scientific">Upupa epops</name>
    <name type="common">Eurasian hoopoe</name>
    <dbReference type="NCBI Taxonomy" id="57439"/>
    <lineage>
        <taxon>Eukaryota</taxon>
        <taxon>Metazoa</taxon>
        <taxon>Chordata</taxon>
        <taxon>Craniata</taxon>
        <taxon>Vertebrata</taxon>
        <taxon>Euteleostomi</taxon>
        <taxon>Archelosauria</taxon>
        <taxon>Archosauria</taxon>
        <taxon>Dinosauria</taxon>
        <taxon>Saurischia</taxon>
        <taxon>Theropoda</taxon>
        <taxon>Coelurosauria</taxon>
        <taxon>Aves</taxon>
        <taxon>Neognathae</taxon>
        <taxon>Neoaves</taxon>
        <taxon>Telluraves</taxon>
        <taxon>Coraciimorphae</taxon>
        <taxon>Bucerotiformes</taxon>
        <taxon>Upupidae</taxon>
        <taxon>Upupa</taxon>
    </lineage>
</organism>
<dbReference type="InterPro" id="IPR042567">
    <property type="entry name" value="SPIN/Ssty_sf"/>
</dbReference>
<feature type="non-terminal residue" evidence="6">
    <location>
        <position position="1"/>
    </location>
</feature>
<dbReference type="AlphaFoldDB" id="A0A7K6APT7"/>
<feature type="non-terminal residue" evidence="6">
    <location>
        <position position="244"/>
    </location>
</feature>
<gene>
    <name evidence="6" type="primary">Spinz_0</name>
    <name evidence="6" type="ORF">UPUEPO_R08439</name>
</gene>
<dbReference type="Pfam" id="PF02513">
    <property type="entry name" value="Spin-Ssty"/>
    <property type="match status" value="3"/>
</dbReference>
<dbReference type="InterPro" id="IPR003671">
    <property type="entry name" value="SPIN/Ssty"/>
</dbReference>
<proteinExistence type="inferred from homology"/>
<dbReference type="GO" id="GO:0007276">
    <property type="term" value="P:gamete generation"/>
    <property type="evidence" value="ECO:0007669"/>
    <property type="project" value="InterPro"/>
</dbReference>
<evidence type="ECO:0000256" key="2">
    <source>
        <dbReference type="ARBA" id="ARBA00009467"/>
    </source>
</evidence>
<evidence type="ECO:0000313" key="6">
    <source>
        <dbReference type="EMBL" id="NWU91964.1"/>
    </source>
</evidence>
<evidence type="ECO:0000256" key="4">
    <source>
        <dbReference type="ARBA" id="ARBA00059636"/>
    </source>
</evidence>
<protein>
    <submittedName>
        <fullName evidence="6">SPINZ protein</fullName>
    </submittedName>
</protein>
<dbReference type="GO" id="GO:0005634">
    <property type="term" value="C:nucleus"/>
    <property type="evidence" value="ECO:0007669"/>
    <property type="project" value="UniProtKB-SubCell"/>
</dbReference>
<dbReference type="Gene3D" id="2.80.10.70">
    <property type="entry name" value="Spindlin/Ssty"/>
    <property type="match status" value="1"/>
</dbReference>
<evidence type="ECO:0000256" key="1">
    <source>
        <dbReference type="ARBA" id="ARBA00004123"/>
    </source>
</evidence>
<comment type="subcellular location">
    <subcellularLocation>
        <location evidence="1">Nucleus</location>
    </subcellularLocation>
</comment>
<comment type="caution">
    <text evidence="6">The sequence shown here is derived from an EMBL/GenBank/DDBJ whole genome shotgun (WGS) entry which is preliminary data.</text>
</comment>
<sequence length="244" mass="27919">GHAGLSASIMKKRPSHKKQRNNVGSRKLNSRLQRNIVGCRIQHGWKDGDEPVTQWRGVVLDYVPVNPCLYLIKYDGYDCVYGLELYNDKRVSSLKILSKVVASPPATDVHLLDAMIGKPVEHVFESEDGSKNSWKGLILGQVPRLETWFYITYEKDPILYVFELLDDYKEGDLRILSDLSDSPPATKEQSQSESMVGKQVEYVEENGSKKIGFIIHQVESQQSIYFIKFRDDFHIYVYDLVKAS</sequence>